<evidence type="ECO:0000256" key="1">
    <source>
        <dbReference type="SAM" id="MobiDB-lite"/>
    </source>
</evidence>
<name>A0ABV6J966_9BACL</name>
<comment type="caution">
    <text evidence="2">The sequence shown here is derived from an EMBL/GenBank/DDBJ whole genome shotgun (WGS) entry which is preliminary data.</text>
</comment>
<organism evidence="2 3">
    <name type="scientific">Paenibacillus mendelii</name>
    <dbReference type="NCBI Taxonomy" id="206163"/>
    <lineage>
        <taxon>Bacteria</taxon>
        <taxon>Bacillati</taxon>
        <taxon>Bacillota</taxon>
        <taxon>Bacilli</taxon>
        <taxon>Bacillales</taxon>
        <taxon>Paenibacillaceae</taxon>
        <taxon>Paenibacillus</taxon>
    </lineage>
</organism>
<dbReference type="EMBL" id="JBHLVF010000017">
    <property type="protein sequence ID" value="MFC0392427.1"/>
    <property type="molecule type" value="Genomic_DNA"/>
</dbReference>
<dbReference type="Proteomes" id="UP001589818">
    <property type="component" value="Unassembled WGS sequence"/>
</dbReference>
<evidence type="ECO:0000313" key="3">
    <source>
        <dbReference type="Proteomes" id="UP001589818"/>
    </source>
</evidence>
<dbReference type="RefSeq" id="WP_373567557.1">
    <property type="nucleotide sequence ID" value="NZ_JANHOF010000003.1"/>
</dbReference>
<feature type="region of interest" description="Disordered" evidence="1">
    <location>
        <begin position="1"/>
        <end position="80"/>
    </location>
</feature>
<feature type="compositionally biased region" description="Basic residues" evidence="1">
    <location>
        <begin position="46"/>
        <end position="56"/>
    </location>
</feature>
<reference evidence="2 3" key="1">
    <citation type="submission" date="2024-09" db="EMBL/GenBank/DDBJ databases">
        <authorList>
            <person name="Sun Q."/>
            <person name="Mori K."/>
        </authorList>
    </citation>
    <scope>NUCLEOTIDE SEQUENCE [LARGE SCALE GENOMIC DNA]</scope>
    <source>
        <strain evidence="2 3">CCM 4839</strain>
    </source>
</reference>
<dbReference type="Pfam" id="PF19767">
    <property type="entry name" value="DUF6254"/>
    <property type="match status" value="1"/>
</dbReference>
<accession>A0ABV6J966</accession>
<keyword evidence="3" id="KW-1185">Reference proteome</keyword>
<proteinExistence type="predicted"/>
<sequence>MIQSERAHSNDEGNSSLHSTATAAVRIERRAHTMTSSQGRRQSAWKSRKQNRKPHEKIKSFAELASGAPASSEAGFQNHE</sequence>
<protein>
    <submittedName>
        <fullName evidence="2">DUF6254 family protein</fullName>
    </submittedName>
</protein>
<gene>
    <name evidence="2" type="ORF">ACFFJ8_13720</name>
</gene>
<feature type="compositionally biased region" description="Basic and acidic residues" evidence="1">
    <location>
        <begin position="1"/>
        <end position="11"/>
    </location>
</feature>
<dbReference type="InterPro" id="IPR046221">
    <property type="entry name" value="DUF6254"/>
</dbReference>
<feature type="compositionally biased region" description="Polar residues" evidence="1">
    <location>
        <begin position="12"/>
        <end position="22"/>
    </location>
</feature>
<evidence type="ECO:0000313" key="2">
    <source>
        <dbReference type="EMBL" id="MFC0392427.1"/>
    </source>
</evidence>
<feature type="compositionally biased region" description="Polar residues" evidence="1">
    <location>
        <begin position="33"/>
        <end position="45"/>
    </location>
</feature>